<evidence type="ECO:0000256" key="3">
    <source>
        <dbReference type="ARBA" id="ARBA00022475"/>
    </source>
</evidence>
<dbReference type="SUPFAM" id="SSF54523">
    <property type="entry name" value="Pili subunits"/>
    <property type="match status" value="1"/>
</dbReference>
<feature type="transmembrane region" description="Helical" evidence="10">
    <location>
        <begin position="20"/>
        <end position="38"/>
    </location>
</feature>
<keyword evidence="6 10" id="KW-1133">Transmembrane helix</keyword>
<dbReference type="GO" id="GO:0030420">
    <property type="term" value="P:establishment of competence for transformation"/>
    <property type="evidence" value="ECO:0007669"/>
    <property type="project" value="UniProtKB-UniRule"/>
</dbReference>
<dbReference type="PIRSF" id="PIRSF029928">
    <property type="entry name" value="Late_competence_ComGC"/>
    <property type="match status" value="1"/>
</dbReference>
<evidence type="ECO:0000256" key="9">
    <source>
        <dbReference type="ARBA" id="ARBA00043982"/>
    </source>
</evidence>
<dbReference type="EMBL" id="AMSQ01000004">
    <property type="protein sequence ID" value="EKU49873.1"/>
    <property type="molecule type" value="Genomic_DNA"/>
</dbReference>
<dbReference type="Proteomes" id="UP000009885">
    <property type="component" value="Unassembled WGS sequence"/>
</dbReference>
<accession>K9AR27</accession>
<evidence type="ECO:0000256" key="4">
    <source>
        <dbReference type="ARBA" id="ARBA00022481"/>
    </source>
</evidence>
<name>K9AR27_9STAP</name>
<dbReference type="GO" id="GO:0015627">
    <property type="term" value="C:type II protein secretion system complex"/>
    <property type="evidence" value="ECO:0007669"/>
    <property type="project" value="InterPro"/>
</dbReference>
<evidence type="ECO:0000256" key="7">
    <source>
        <dbReference type="ARBA" id="ARBA00023136"/>
    </source>
</evidence>
<reference evidence="11 12" key="1">
    <citation type="journal article" date="2013" name="Genome Announc.">
        <title>Genome Sequence of Staphylococcus massiliensis Strain S46, Isolated from the Surface of Healthy Human Skin.</title>
        <authorList>
            <person name="Srivastav R."/>
            <person name="Singh A."/>
            <person name="Jangir P.K."/>
            <person name="Kumari C."/>
            <person name="Muduli S."/>
            <person name="Sharma R."/>
        </authorList>
    </citation>
    <scope>NUCLEOTIDE SEQUENCE [LARGE SCALE GENOMIC DNA]</scope>
    <source>
        <strain evidence="11 12">S46</strain>
    </source>
</reference>
<comment type="subcellular location">
    <subcellularLocation>
        <location evidence="1">Cell membrane</location>
        <topology evidence="1">Single-pass membrane protein</topology>
    </subcellularLocation>
    <subcellularLocation>
        <location evidence="2">Cell surface</location>
    </subcellularLocation>
</comment>
<dbReference type="GO" id="GO:0005886">
    <property type="term" value="C:plasma membrane"/>
    <property type="evidence" value="ECO:0007669"/>
    <property type="project" value="UniProtKB-SubCell"/>
</dbReference>
<dbReference type="NCBIfam" id="NF040999">
    <property type="entry name" value="pilin_ComGC"/>
    <property type="match status" value="1"/>
</dbReference>
<dbReference type="InterPro" id="IPR045584">
    <property type="entry name" value="Pilin-like"/>
</dbReference>
<dbReference type="GO" id="GO:0015628">
    <property type="term" value="P:protein secretion by the type II secretion system"/>
    <property type="evidence" value="ECO:0007669"/>
    <property type="project" value="InterPro"/>
</dbReference>
<evidence type="ECO:0000256" key="6">
    <source>
        <dbReference type="ARBA" id="ARBA00022989"/>
    </source>
</evidence>
<keyword evidence="3 10" id="KW-1003">Cell membrane</keyword>
<dbReference type="PRINTS" id="PR00813">
    <property type="entry name" value="BCTERIALGSPG"/>
</dbReference>
<keyword evidence="8 10" id="KW-0178">Competence</keyword>
<gene>
    <name evidence="11" type="ORF">C273_03225</name>
</gene>
<dbReference type="GO" id="GO:0003677">
    <property type="term" value="F:DNA binding"/>
    <property type="evidence" value="ECO:0007669"/>
    <property type="project" value="UniProtKB-KW"/>
</dbReference>
<evidence type="ECO:0000313" key="12">
    <source>
        <dbReference type="Proteomes" id="UP000009885"/>
    </source>
</evidence>
<keyword evidence="11" id="KW-0238">DNA-binding</keyword>
<keyword evidence="12" id="KW-1185">Reference proteome</keyword>
<dbReference type="InterPro" id="IPR000983">
    <property type="entry name" value="Bac_GSPG_pilin"/>
</dbReference>
<dbReference type="InterPro" id="IPR016940">
    <property type="entry name" value="ComGC"/>
</dbReference>
<comment type="subunit">
    <text evidence="10">Homodimer.</text>
</comment>
<evidence type="ECO:0000256" key="5">
    <source>
        <dbReference type="ARBA" id="ARBA00022692"/>
    </source>
</evidence>
<dbReference type="GO" id="GO:0009986">
    <property type="term" value="C:cell surface"/>
    <property type="evidence" value="ECO:0007669"/>
    <property type="project" value="UniProtKB-SubCell"/>
</dbReference>
<dbReference type="RefSeq" id="WP_009382536.1">
    <property type="nucleotide sequence ID" value="NZ_AMSQ01000004.1"/>
</dbReference>
<comment type="function">
    <text evidence="10">Required for transformation and DNA binding.</text>
</comment>
<sequence length="111" mass="12436">MNQKLQQLKQTFRNNKAFTLLEMLVVLLVVSLLLILILPNIAKQTEHIQATGCEAQTKMVNSQIESYTLKHNQKPTSIDQLVNDGFLKENQKTCKNGATISIVNGEAVARK</sequence>
<evidence type="ECO:0000313" key="11">
    <source>
        <dbReference type="EMBL" id="EKU49873.1"/>
    </source>
</evidence>
<keyword evidence="5 10" id="KW-0812">Transmembrane</keyword>
<comment type="caution">
    <text evidence="11">The sequence shown here is derived from an EMBL/GenBank/DDBJ whole genome shotgun (WGS) entry which is preliminary data.</text>
</comment>
<dbReference type="Pfam" id="PF07963">
    <property type="entry name" value="N_methyl"/>
    <property type="match status" value="1"/>
</dbReference>
<organism evidence="11 12">
    <name type="scientific">Staphylococcus massiliensis S46</name>
    <dbReference type="NCBI Taxonomy" id="1229783"/>
    <lineage>
        <taxon>Bacteria</taxon>
        <taxon>Bacillati</taxon>
        <taxon>Bacillota</taxon>
        <taxon>Bacilli</taxon>
        <taxon>Bacillales</taxon>
        <taxon>Staphylococcaceae</taxon>
        <taxon>Staphylococcus</taxon>
    </lineage>
</organism>
<dbReference type="Gene3D" id="3.30.700.10">
    <property type="entry name" value="Glycoprotein, Type 4 Pilin"/>
    <property type="match status" value="1"/>
</dbReference>
<evidence type="ECO:0000256" key="10">
    <source>
        <dbReference type="PIRNR" id="PIRNR029928"/>
    </source>
</evidence>
<dbReference type="eggNOG" id="COG4537">
    <property type="taxonomic scope" value="Bacteria"/>
</dbReference>
<keyword evidence="7 10" id="KW-0472">Membrane</keyword>
<dbReference type="STRING" id="1229783.C273_03225"/>
<keyword evidence="10" id="KW-0813">Transport</keyword>
<dbReference type="InterPro" id="IPR012902">
    <property type="entry name" value="N_methyl_site"/>
</dbReference>
<protein>
    <recommendedName>
        <fullName evidence="10">ComG operon protein 3</fullName>
    </recommendedName>
</protein>
<dbReference type="NCBIfam" id="TIGR02532">
    <property type="entry name" value="IV_pilin_GFxxxE"/>
    <property type="match status" value="1"/>
</dbReference>
<evidence type="ECO:0000256" key="8">
    <source>
        <dbReference type="ARBA" id="ARBA00023287"/>
    </source>
</evidence>
<dbReference type="PATRIC" id="fig|1229783.3.peg.650"/>
<comment type="similarity">
    <text evidence="9 10">Belongs to the ComGC family.</text>
</comment>
<evidence type="ECO:0000256" key="1">
    <source>
        <dbReference type="ARBA" id="ARBA00004162"/>
    </source>
</evidence>
<dbReference type="OrthoDB" id="1798043at2"/>
<keyword evidence="4" id="KW-0488">Methylation</keyword>
<dbReference type="AlphaFoldDB" id="K9AR27"/>
<proteinExistence type="inferred from homology"/>
<evidence type="ECO:0000256" key="2">
    <source>
        <dbReference type="ARBA" id="ARBA00004241"/>
    </source>
</evidence>